<dbReference type="AlphaFoldDB" id="A0A3S4ZKY6"/>
<organism evidence="1 2">
    <name type="scientific">Protopolystoma xenopodis</name>
    <dbReference type="NCBI Taxonomy" id="117903"/>
    <lineage>
        <taxon>Eukaryota</taxon>
        <taxon>Metazoa</taxon>
        <taxon>Spiralia</taxon>
        <taxon>Lophotrochozoa</taxon>
        <taxon>Platyhelminthes</taxon>
        <taxon>Monogenea</taxon>
        <taxon>Polyopisthocotylea</taxon>
        <taxon>Polystomatidea</taxon>
        <taxon>Polystomatidae</taxon>
        <taxon>Protopolystoma</taxon>
    </lineage>
</organism>
<dbReference type="Proteomes" id="UP000784294">
    <property type="component" value="Unassembled WGS sequence"/>
</dbReference>
<accession>A0A3S4ZKY6</accession>
<reference evidence="1" key="1">
    <citation type="submission" date="2018-11" db="EMBL/GenBank/DDBJ databases">
        <authorList>
            <consortium name="Pathogen Informatics"/>
        </authorList>
    </citation>
    <scope>NUCLEOTIDE SEQUENCE</scope>
</reference>
<comment type="caution">
    <text evidence="1">The sequence shown here is derived from an EMBL/GenBank/DDBJ whole genome shotgun (WGS) entry which is preliminary data.</text>
</comment>
<evidence type="ECO:0000313" key="2">
    <source>
        <dbReference type="Proteomes" id="UP000784294"/>
    </source>
</evidence>
<gene>
    <name evidence="1" type="ORF">PXEA_LOCUS7566</name>
</gene>
<evidence type="ECO:0000313" key="1">
    <source>
        <dbReference type="EMBL" id="VEL14126.1"/>
    </source>
</evidence>
<keyword evidence="2" id="KW-1185">Reference proteome</keyword>
<sequence length="292" mass="33071">MDRFDLASTSSLTHYEHQATLAHTNDHSRSRPFEIHALNISRLAVFASFHFLNSRKANTSTPAWYNFSFWPQDLPPCSSGQACVLGGPSPPNPATNQRSLPPIFPLPCNLNCVQVKRNRAIVDKWVTMRPTLRFSIFLSHSLTLSLSLSLSLSLFVHGGSFARPEARLVPHYALNMARIVRWVFILRKMVTETENNHKRKAWLWSLGPLVAVAIRCKGIKIKGFHTKWLVERLMHKAESVFHYQATKQGPSHRSMKSSLSSCETKGIINAIFNAFQFNFNIGNKIGRHVVIN</sequence>
<name>A0A3S4ZKY6_9PLAT</name>
<dbReference type="EMBL" id="CAAALY010020064">
    <property type="protein sequence ID" value="VEL14126.1"/>
    <property type="molecule type" value="Genomic_DNA"/>
</dbReference>
<protein>
    <submittedName>
        <fullName evidence="1">Uncharacterized protein</fullName>
    </submittedName>
</protein>
<proteinExistence type="predicted"/>